<protein>
    <recommendedName>
        <fullName evidence="3">Transposase zinc-ribbon domain-containing protein</fullName>
    </recommendedName>
</protein>
<dbReference type="EMBL" id="JAEMHM010000007">
    <property type="protein sequence ID" value="MBJ6725040.1"/>
    <property type="molecule type" value="Genomic_DNA"/>
</dbReference>
<sequence>MNPTVGAIVYAALHQRITCSHCGSLDHHKRVGENRFVCKYCRKEFNLAPSPKHP</sequence>
<gene>
    <name evidence="1" type="ORF">JFN93_10000</name>
</gene>
<evidence type="ECO:0000313" key="1">
    <source>
        <dbReference type="EMBL" id="MBJ6725040.1"/>
    </source>
</evidence>
<reference evidence="1" key="1">
    <citation type="submission" date="2020-12" db="EMBL/GenBank/DDBJ databases">
        <title>Geomonas sp. Red875, isolated from river sediment.</title>
        <authorList>
            <person name="Xu Z."/>
            <person name="Zhang Z."/>
            <person name="Masuda Y."/>
            <person name="Itoh H."/>
            <person name="Senoo K."/>
        </authorList>
    </citation>
    <scope>NUCLEOTIDE SEQUENCE</scope>
    <source>
        <strain evidence="1">Red875</strain>
    </source>
</reference>
<accession>A0A8J7JKT1</accession>
<evidence type="ECO:0008006" key="3">
    <source>
        <dbReference type="Google" id="ProtNLM"/>
    </source>
</evidence>
<evidence type="ECO:0000313" key="2">
    <source>
        <dbReference type="Proteomes" id="UP000636888"/>
    </source>
</evidence>
<name>A0A8J7JKT1_9BACT</name>
<dbReference type="AlphaFoldDB" id="A0A8J7JKT1"/>
<dbReference type="Proteomes" id="UP000636888">
    <property type="component" value="Unassembled WGS sequence"/>
</dbReference>
<organism evidence="1 2">
    <name type="scientific">Geomesophilobacter sediminis</name>
    <dbReference type="NCBI Taxonomy" id="2798584"/>
    <lineage>
        <taxon>Bacteria</taxon>
        <taxon>Pseudomonadati</taxon>
        <taxon>Thermodesulfobacteriota</taxon>
        <taxon>Desulfuromonadia</taxon>
        <taxon>Geobacterales</taxon>
        <taxon>Geobacteraceae</taxon>
        <taxon>Geomesophilobacter</taxon>
    </lineage>
</organism>
<proteinExistence type="predicted"/>
<dbReference type="RefSeq" id="WP_199383930.1">
    <property type="nucleotide sequence ID" value="NZ_JAEMHM010000007.1"/>
</dbReference>
<keyword evidence="2" id="KW-1185">Reference proteome</keyword>
<comment type="caution">
    <text evidence="1">The sequence shown here is derived from an EMBL/GenBank/DDBJ whole genome shotgun (WGS) entry which is preliminary data.</text>
</comment>